<feature type="domain" description="Fido" evidence="2">
    <location>
        <begin position="1"/>
        <end position="119"/>
    </location>
</feature>
<dbReference type="RefSeq" id="XP_042994842.1">
    <property type="nucleotide sequence ID" value="XM_043138908.1"/>
</dbReference>
<gene>
    <name evidence="3" type="ORF">UV8b_01410</name>
</gene>
<dbReference type="KEGG" id="uvi:66062188"/>
<dbReference type="GO" id="GO:0016301">
    <property type="term" value="F:kinase activity"/>
    <property type="evidence" value="ECO:0007669"/>
    <property type="project" value="InterPro"/>
</dbReference>
<dbReference type="GeneID" id="66062188"/>
<dbReference type="PANTHER" id="PTHR39426:SF1">
    <property type="entry name" value="HOMOLOGY TO DEATH-ON-CURING PROTEIN OF PHAGE P1"/>
    <property type="match status" value="1"/>
</dbReference>
<dbReference type="InterPro" id="IPR053737">
    <property type="entry name" value="Type_II_TA_Toxin"/>
</dbReference>
<dbReference type="Proteomes" id="UP000027002">
    <property type="component" value="Chromosome 1"/>
</dbReference>
<feature type="compositionally biased region" description="Basic and acidic residues" evidence="1">
    <location>
        <begin position="105"/>
        <end position="119"/>
    </location>
</feature>
<keyword evidence="4" id="KW-1185">Reference proteome</keyword>
<accession>A0A8E5HKP5</accession>
<dbReference type="SUPFAM" id="SSF140931">
    <property type="entry name" value="Fic-like"/>
    <property type="match status" value="1"/>
</dbReference>
<dbReference type="InterPro" id="IPR003812">
    <property type="entry name" value="Fido"/>
</dbReference>
<dbReference type="PANTHER" id="PTHR39426">
    <property type="entry name" value="HOMOLOGY TO DEATH-ON-CURING PROTEIN OF PHAGE P1"/>
    <property type="match status" value="1"/>
</dbReference>
<dbReference type="InterPro" id="IPR006440">
    <property type="entry name" value="Doc"/>
</dbReference>
<name>A0A8E5HKP5_USTVR</name>
<evidence type="ECO:0000256" key="1">
    <source>
        <dbReference type="SAM" id="MobiDB-lite"/>
    </source>
</evidence>
<feature type="region of interest" description="Disordered" evidence="1">
    <location>
        <begin position="100"/>
        <end position="119"/>
    </location>
</feature>
<dbReference type="Pfam" id="PF02661">
    <property type="entry name" value="Fic"/>
    <property type="match status" value="1"/>
</dbReference>
<proteinExistence type="predicted"/>
<dbReference type="InterPro" id="IPR036597">
    <property type="entry name" value="Fido-like_dom_sf"/>
</dbReference>
<dbReference type="AlphaFoldDB" id="A0A8E5HKP5"/>
<dbReference type="OrthoDB" id="3049701at2759"/>
<evidence type="ECO:0000313" key="4">
    <source>
        <dbReference type="Proteomes" id="UP000027002"/>
    </source>
</evidence>
<organism evidence="3 4">
    <name type="scientific">Ustilaginoidea virens</name>
    <name type="common">Rice false smut fungus</name>
    <name type="synonym">Villosiclava virens</name>
    <dbReference type="NCBI Taxonomy" id="1159556"/>
    <lineage>
        <taxon>Eukaryota</taxon>
        <taxon>Fungi</taxon>
        <taxon>Dikarya</taxon>
        <taxon>Ascomycota</taxon>
        <taxon>Pezizomycotina</taxon>
        <taxon>Sordariomycetes</taxon>
        <taxon>Hypocreomycetidae</taxon>
        <taxon>Hypocreales</taxon>
        <taxon>Clavicipitaceae</taxon>
        <taxon>Ustilaginoidea</taxon>
    </lineage>
</organism>
<dbReference type="Gene3D" id="1.20.120.1870">
    <property type="entry name" value="Fic/DOC protein, Fido domain"/>
    <property type="match status" value="1"/>
</dbReference>
<evidence type="ECO:0000259" key="2">
    <source>
        <dbReference type="PROSITE" id="PS51459"/>
    </source>
</evidence>
<protein>
    <recommendedName>
        <fullName evidence="2">Fido domain-containing protein</fullName>
    </recommendedName>
</protein>
<dbReference type="PROSITE" id="PS51459">
    <property type="entry name" value="FIDO"/>
    <property type="match status" value="1"/>
</dbReference>
<dbReference type="EMBL" id="CP072753">
    <property type="protein sequence ID" value="QUC17169.1"/>
    <property type="molecule type" value="Genomic_DNA"/>
</dbReference>
<evidence type="ECO:0000313" key="3">
    <source>
        <dbReference type="EMBL" id="QUC17169.1"/>
    </source>
</evidence>
<dbReference type="NCBIfam" id="TIGR01550">
    <property type="entry name" value="DOC_P1"/>
    <property type="match status" value="1"/>
</dbReference>
<sequence length="119" mass="13770">MSASVFRFLTTKQVKRLYDAHIARVQPTQPTYLESATYSPQQHKRYGEQDLFRLAGVLAQKIILNHAYQDGNKRISLLAADIFLKINGYQLQSELFYSRRPRPAATERPRRCCNDPVGR</sequence>
<reference evidence="3" key="1">
    <citation type="submission" date="2020-03" db="EMBL/GenBank/DDBJ databases">
        <title>A mixture of massive structural variations and highly conserved coding sequences in Ustilaginoidea virens genome.</title>
        <authorList>
            <person name="Zhang K."/>
            <person name="Zhao Z."/>
            <person name="Zhang Z."/>
            <person name="Li Y."/>
            <person name="Hsiang T."/>
            <person name="Sun W."/>
        </authorList>
    </citation>
    <scope>NUCLEOTIDE SEQUENCE</scope>
    <source>
        <strain evidence="3">UV-8b</strain>
    </source>
</reference>